<dbReference type="Proteomes" id="UP000785625">
    <property type="component" value="Unassembled WGS sequence"/>
</dbReference>
<dbReference type="PANTHER" id="PTHR38456">
    <property type="entry name" value="CYCLIC DI-AMP RECEPTOR A"/>
    <property type="match status" value="1"/>
</dbReference>
<dbReference type="SUPFAM" id="SSF54913">
    <property type="entry name" value="GlnB-like"/>
    <property type="match status" value="1"/>
</dbReference>
<dbReference type="InterPro" id="IPR015867">
    <property type="entry name" value="N-reg_PII/ATP_PRibTrfase_C"/>
</dbReference>
<keyword evidence="2" id="KW-1185">Reference proteome</keyword>
<proteinExistence type="predicted"/>
<dbReference type="SMART" id="SM00938">
    <property type="entry name" value="P-II"/>
    <property type="match status" value="1"/>
</dbReference>
<reference evidence="1 2" key="1">
    <citation type="journal article" date="2021" name="Sci. Rep.">
        <title>The distribution of antibiotic resistance genes in chicken gut microbiota commensals.</title>
        <authorList>
            <person name="Juricova H."/>
            <person name="Matiasovicova J."/>
            <person name="Kubasova T."/>
            <person name="Cejkova D."/>
            <person name="Rychlik I."/>
        </authorList>
    </citation>
    <scope>NUCLEOTIDE SEQUENCE [LARGE SCALE GENOMIC DNA]</scope>
    <source>
        <strain evidence="1 2">An574</strain>
    </source>
</reference>
<organism evidence="1 2">
    <name type="scientific">Limosilactobacillus coleohominis</name>
    <dbReference type="NCBI Taxonomy" id="181675"/>
    <lineage>
        <taxon>Bacteria</taxon>
        <taxon>Bacillati</taxon>
        <taxon>Bacillota</taxon>
        <taxon>Bacilli</taxon>
        <taxon>Lactobacillales</taxon>
        <taxon>Lactobacillaceae</taxon>
        <taxon>Limosilactobacillus</taxon>
    </lineage>
</organism>
<dbReference type="InterPro" id="IPR002187">
    <property type="entry name" value="N-reg_PII"/>
</dbReference>
<name>A0ABS2GYT8_9LACO</name>
<protein>
    <submittedName>
        <fullName evidence="1">Cyclic-di-AMP receptor</fullName>
    </submittedName>
</protein>
<keyword evidence="1" id="KW-0675">Receptor</keyword>
<gene>
    <name evidence="1" type="ORF">H5975_02855</name>
</gene>
<sequence>MKMIVAIVQPKDSNRVRDALAKNKIGVTKLATSGGFLHEGNTTFIIVVKDERVDEALEIIKANAKTRQEYMTPNAYIDNAANSVPVNVQVGGATVFILPVDQMIHF</sequence>
<evidence type="ECO:0000313" key="1">
    <source>
        <dbReference type="EMBL" id="MBM6940439.1"/>
    </source>
</evidence>
<dbReference type="PANTHER" id="PTHR38456:SF1">
    <property type="entry name" value="CYCLIC DI-AMP RECEPTOR A"/>
    <property type="match status" value="1"/>
</dbReference>
<accession>A0ABS2GYT8</accession>
<dbReference type="EMBL" id="JACJKU010000017">
    <property type="protein sequence ID" value="MBM6940439.1"/>
    <property type="molecule type" value="Genomic_DNA"/>
</dbReference>
<dbReference type="InterPro" id="IPR011322">
    <property type="entry name" value="N-reg_PII-like_a/b"/>
</dbReference>
<comment type="caution">
    <text evidence="1">The sequence shown here is derived from an EMBL/GenBank/DDBJ whole genome shotgun (WGS) entry which is preliminary data.</text>
</comment>
<evidence type="ECO:0000313" key="2">
    <source>
        <dbReference type="Proteomes" id="UP000785625"/>
    </source>
</evidence>
<dbReference type="Pfam" id="PF06153">
    <property type="entry name" value="CdAMP_rec"/>
    <property type="match status" value="1"/>
</dbReference>
<dbReference type="RefSeq" id="WP_204784812.1">
    <property type="nucleotide sequence ID" value="NZ_CALVGD010000034.1"/>
</dbReference>
<dbReference type="Gene3D" id="3.30.70.120">
    <property type="match status" value="1"/>
</dbReference>
<dbReference type="InterPro" id="IPR010375">
    <property type="entry name" value="CdAMP_rec"/>
</dbReference>